<dbReference type="Proteomes" id="UP000242525">
    <property type="component" value="Unassembled WGS sequence"/>
</dbReference>
<protein>
    <recommendedName>
        <fullName evidence="5">Vacuolar membrane protein</fullName>
    </recommendedName>
</protein>
<accession>A0A0J9XAR3</accession>
<keyword evidence="4" id="KW-1185">Reference proteome</keyword>
<evidence type="ECO:0000256" key="1">
    <source>
        <dbReference type="SAM" id="MobiDB-lite"/>
    </source>
</evidence>
<dbReference type="PANTHER" id="PTHR31735:SF1">
    <property type="entry name" value="VACUOLAR MEMBRANE PROTEIN YPL162C"/>
    <property type="match status" value="1"/>
</dbReference>
<feature type="transmembrane region" description="Helical" evidence="2">
    <location>
        <begin position="142"/>
        <end position="165"/>
    </location>
</feature>
<dbReference type="Pfam" id="PF12400">
    <property type="entry name" value="STIMATE"/>
    <property type="match status" value="1"/>
</dbReference>
<evidence type="ECO:0000313" key="4">
    <source>
        <dbReference type="Proteomes" id="UP000242525"/>
    </source>
</evidence>
<dbReference type="GO" id="GO:0016020">
    <property type="term" value="C:membrane"/>
    <property type="evidence" value="ECO:0007669"/>
    <property type="project" value="TreeGrafter"/>
</dbReference>
<proteinExistence type="predicted"/>
<sequence length="375" mass="41764">MNVVLSYLSSSLLSFYYQTPALSGPKFPGKHRDNSNDDEQCQLLGPLALVIQATMGLIAILTLLFKRSRENPQRPLWVWVFDVSKQIFGALGLHFINLLLSTNNASPSSAVASPLMTLTSFVVSGNSTVKPEPEPGSSACTWYFLNMFLDTTIGIPVLWFFLYMIHMTAFRIGMTGIISGQYYDEPEDLSVPLAPEEQIPRWRNFFKQAGLYLLGMICMKSVLYSLTELFPWLDDIAGAVLTFLKKLFFIDKVHRTQFETVFVILIFPSIMNTLQYYLIDTIIQSPEYHSYDEPVRKGAGAEESESFAGNSSRTGVAGASTYGSTDRGAANSGIATNTGSPLVRHHDGYDFLGQREAEAESMAWHKRLLNSIVPS</sequence>
<evidence type="ECO:0000256" key="2">
    <source>
        <dbReference type="SAM" id="Phobius"/>
    </source>
</evidence>
<evidence type="ECO:0000313" key="3">
    <source>
        <dbReference type="EMBL" id="CDO54358.1"/>
    </source>
</evidence>
<name>A0A0J9XAR3_GEOCN</name>
<feature type="transmembrane region" description="Helical" evidence="2">
    <location>
        <begin position="209"/>
        <end position="226"/>
    </location>
</feature>
<dbReference type="OrthoDB" id="431202at2759"/>
<dbReference type="PANTHER" id="PTHR31735">
    <property type="entry name" value="VACUOLAR MEMBRANE PROTEIN YPL162C"/>
    <property type="match status" value="1"/>
</dbReference>
<feature type="transmembrane region" description="Helical" evidence="2">
    <location>
        <begin position="47"/>
        <end position="65"/>
    </location>
</feature>
<dbReference type="InterPro" id="IPR022127">
    <property type="entry name" value="STIMATE/YPL162C"/>
</dbReference>
<comment type="caution">
    <text evidence="3">The sequence shown here is derived from an EMBL/GenBank/DDBJ whole genome shotgun (WGS) entry which is preliminary data.</text>
</comment>
<gene>
    <name evidence="3" type="ORF">BN980_GECA07s03486g</name>
</gene>
<organism evidence="3 4">
    <name type="scientific">Geotrichum candidum</name>
    <name type="common">Oospora lactis</name>
    <name type="synonym">Dipodascus geotrichum</name>
    <dbReference type="NCBI Taxonomy" id="1173061"/>
    <lineage>
        <taxon>Eukaryota</taxon>
        <taxon>Fungi</taxon>
        <taxon>Dikarya</taxon>
        <taxon>Ascomycota</taxon>
        <taxon>Saccharomycotina</taxon>
        <taxon>Dipodascomycetes</taxon>
        <taxon>Dipodascales</taxon>
        <taxon>Dipodascaceae</taxon>
        <taxon>Geotrichum</taxon>
    </lineage>
</organism>
<dbReference type="EMBL" id="CCBN010000007">
    <property type="protein sequence ID" value="CDO54358.1"/>
    <property type="molecule type" value="Genomic_DNA"/>
</dbReference>
<feature type="region of interest" description="Disordered" evidence="1">
    <location>
        <begin position="302"/>
        <end position="337"/>
    </location>
</feature>
<dbReference type="AlphaFoldDB" id="A0A0J9XAR3"/>
<keyword evidence="2" id="KW-0472">Membrane</keyword>
<keyword evidence="2" id="KW-1133">Transmembrane helix</keyword>
<feature type="transmembrane region" description="Helical" evidence="2">
    <location>
        <begin position="261"/>
        <end position="279"/>
    </location>
</feature>
<evidence type="ECO:0008006" key="5">
    <source>
        <dbReference type="Google" id="ProtNLM"/>
    </source>
</evidence>
<feature type="transmembrane region" description="Helical" evidence="2">
    <location>
        <begin position="77"/>
        <end position="100"/>
    </location>
</feature>
<keyword evidence="2" id="KW-0812">Transmembrane</keyword>
<reference evidence="3" key="1">
    <citation type="submission" date="2014-03" db="EMBL/GenBank/DDBJ databases">
        <authorList>
            <person name="Casaregola S."/>
        </authorList>
    </citation>
    <scope>NUCLEOTIDE SEQUENCE [LARGE SCALE GENOMIC DNA]</scope>
    <source>
        <strain evidence="3">CLIB 918</strain>
    </source>
</reference>
<dbReference type="STRING" id="1173061.A0A0J9XAR3"/>